<evidence type="ECO:0000256" key="1">
    <source>
        <dbReference type="SAM" id="MobiDB-lite"/>
    </source>
</evidence>
<accession>A0A7W9F306</accession>
<comment type="caution">
    <text evidence="2">The sequence shown here is derived from an EMBL/GenBank/DDBJ whole genome shotgun (WGS) entry which is preliminary data.</text>
</comment>
<name>A0A7W9F306_9SPHN</name>
<feature type="region of interest" description="Disordered" evidence="1">
    <location>
        <begin position="44"/>
        <end position="89"/>
    </location>
</feature>
<dbReference type="Proteomes" id="UP000546701">
    <property type="component" value="Unassembled WGS sequence"/>
</dbReference>
<proteinExistence type="predicted"/>
<reference evidence="2 3" key="1">
    <citation type="submission" date="2020-08" db="EMBL/GenBank/DDBJ databases">
        <title>Genomic Encyclopedia of Type Strains, Phase IV (KMG-IV): sequencing the most valuable type-strain genomes for metagenomic binning, comparative biology and taxonomic classification.</title>
        <authorList>
            <person name="Goeker M."/>
        </authorList>
    </citation>
    <scope>NUCLEOTIDE SEQUENCE [LARGE SCALE GENOMIC DNA]</scope>
    <source>
        <strain evidence="2 3">DSM 103336</strain>
    </source>
</reference>
<gene>
    <name evidence="2" type="ORF">FHS99_003413</name>
</gene>
<dbReference type="RefSeq" id="WP_157174858.1">
    <property type="nucleotide sequence ID" value="NZ_BMJP01000009.1"/>
</dbReference>
<dbReference type="EMBL" id="JACIJR010000011">
    <property type="protein sequence ID" value="MBB5730906.1"/>
    <property type="molecule type" value="Genomic_DNA"/>
</dbReference>
<feature type="compositionally biased region" description="Basic and acidic residues" evidence="1">
    <location>
        <begin position="44"/>
        <end position="80"/>
    </location>
</feature>
<sequence>MIEFKRASEMTSAEKSAAIVGSDPAYFQQRRWALEAARLLHEADKAPDAEKAAAEERLSKHYRTRDDVESNHVPLDRDVTDGIAARQRG</sequence>
<dbReference type="AlphaFoldDB" id="A0A7W9F306"/>
<protein>
    <submittedName>
        <fullName evidence="2">Uncharacterized protein</fullName>
    </submittedName>
</protein>
<evidence type="ECO:0000313" key="2">
    <source>
        <dbReference type="EMBL" id="MBB5730906.1"/>
    </source>
</evidence>
<evidence type="ECO:0000313" key="3">
    <source>
        <dbReference type="Proteomes" id="UP000546701"/>
    </source>
</evidence>
<organism evidence="2 3">
    <name type="scientific">Sphingomonas prati</name>
    <dbReference type="NCBI Taxonomy" id="1843237"/>
    <lineage>
        <taxon>Bacteria</taxon>
        <taxon>Pseudomonadati</taxon>
        <taxon>Pseudomonadota</taxon>
        <taxon>Alphaproteobacteria</taxon>
        <taxon>Sphingomonadales</taxon>
        <taxon>Sphingomonadaceae</taxon>
        <taxon>Sphingomonas</taxon>
    </lineage>
</organism>
<keyword evidence="3" id="KW-1185">Reference proteome</keyword>